<name>A0ABY7K4V6_9ACTN</name>
<evidence type="ECO:0000256" key="3">
    <source>
        <dbReference type="ARBA" id="ARBA00007379"/>
    </source>
</evidence>
<dbReference type="Pfam" id="PF18075">
    <property type="entry name" value="FtsX_ECD"/>
    <property type="match status" value="1"/>
</dbReference>
<feature type="transmembrane region" description="Helical" evidence="13">
    <location>
        <begin position="274"/>
        <end position="301"/>
    </location>
</feature>
<dbReference type="InterPro" id="IPR047929">
    <property type="entry name" value="FtsX_actino"/>
</dbReference>
<dbReference type="PANTHER" id="PTHR47755:SF1">
    <property type="entry name" value="CELL DIVISION PROTEIN FTSX"/>
    <property type="match status" value="1"/>
</dbReference>
<dbReference type="Proteomes" id="UP001164693">
    <property type="component" value="Chromosome"/>
</dbReference>
<feature type="transmembrane region" description="Helical" evidence="13">
    <location>
        <begin position="177"/>
        <end position="203"/>
    </location>
</feature>
<sequence length="303" mass="32412">MRANFVLSGVAAGIRRNAAMTIALVLSTSIALAFVGAAILANTEITKFKAKYEDKINVSVYLCAQLHTGDPNCKHKTTPAETAALQQMLLADPMVKSASYVSEQEAYQRGKEQLQGTTGDFLHPGDLPASFTVKLKDLQKDYTAFHDKYSGVTGVGRVNNQIDTINTLLNIIDSARWFSIVIALLVLLASVLLIANTIQVAAAQRKNETSIMRLVGASRWMTELPFMLEAVIASAIGGFVAIGLIAAGKSYVLDNVFEGPTRNGVIPNLNVNDVLVAGGSGLIVGVVLSAITAFVTLRLYVRL</sequence>
<comment type="similarity">
    <text evidence="3 12">Belongs to the ABC-4 integral membrane protein family. FtsX subfamily.</text>
</comment>
<dbReference type="NCBIfam" id="NF038346">
    <property type="entry name" value="FtsX_actino"/>
    <property type="match status" value="1"/>
</dbReference>
<dbReference type="InterPro" id="IPR003838">
    <property type="entry name" value="ABC3_permease_C"/>
</dbReference>
<dbReference type="EMBL" id="CP097463">
    <property type="protein sequence ID" value="WAX58577.1"/>
    <property type="molecule type" value="Genomic_DNA"/>
</dbReference>
<reference evidence="16" key="1">
    <citation type="submission" date="2022-05" db="EMBL/GenBank/DDBJ databases">
        <title>Jatrophihabitans sp. SB3-54 whole genome sequence.</title>
        <authorList>
            <person name="Suh M.K."/>
            <person name="Eom M.K."/>
            <person name="Kim J.S."/>
            <person name="Kim H.S."/>
            <person name="Do H.E."/>
            <person name="Shin Y.K."/>
            <person name="Lee J.-S."/>
        </authorList>
    </citation>
    <scope>NUCLEOTIDE SEQUENCE</scope>
    <source>
        <strain evidence="16">SB3-54</strain>
    </source>
</reference>
<evidence type="ECO:0000259" key="15">
    <source>
        <dbReference type="Pfam" id="PF18075"/>
    </source>
</evidence>
<dbReference type="InterPro" id="IPR004513">
    <property type="entry name" value="FtsX"/>
</dbReference>
<keyword evidence="11 12" id="KW-0131">Cell cycle</keyword>
<dbReference type="PIRSF" id="PIRSF003097">
    <property type="entry name" value="FtsX"/>
    <property type="match status" value="1"/>
</dbReference>
<dbReference type="PANTHER" id="PTHR47755">
    <property type="entry name" value="CELL DIVISION PROTEIN FTSX"/>
    <property type="match status" value="1"/>
</dbReference>
<evidence type="ECO:0000256" key="9">
    <source>
        <dbReference type="ARBA" id="ARBA00022989"/>
    </source>
</evidence>
<evidence type="ECO:0000256" key="1">
    <source>
        <dbReference type="ARBA" id="ARBA00003552"/>
    </source>
</evidence>
<evidence type="ECO:0000259" key="14">
    <source>
        <dbReference type="Pfam" id="PF02687"/>
    </source>
</evidence>
<evidence type="ECO:0000256" key="10">
    <source>
        <dbReference type="ARBA" id="ARBA00023136"/>
    </source>
</evidence>
<dbReference type="InterPro" id="IPR040690">
    <property type="entry name" value="FtsX_ECD"/>
</dbReference>
<evidence type="ECO:0000313" key="17">
    <source>
        <dbReference type="Proteomes" id="UP001164693"/>
    </source>
</evidence>
<feature type="domain" description="FtsX extracellular" evidence="15">
    <location>
        <begin position="57"/>
        <end position="158"/>
    </location>
</feature>
<organism evidence="16 17">
    <name type="scientific">Jatrophihabitans cynanchi</name>
    <dbReference type="NCBI Taxonomy" id="2944128"/>
    <lineage>
        <taxon>Bacteria</taxon>
        <taxon>Bacillati</taxon>
        <taxon>Actinomycetota</taxon>
        <taxon>Actinomycetes</taxon>
        <taxon>Jatrophihabitantales</taxon>
        <taxon>Jatrophihabitantaceae</taxon>
        <taxon>Jatrophihabitans</taxon>
    </lineage>
</organism>
<keyword evidence="7 12" id="KW-0132">Cell division</keyword>
<comment type="subunit">
    <text evidence="4">Forms a membrane-associated complex with FtsE.</text>
</comment>
<protein>
    <recommendedName>
        <fullName evidence="5 12">Cell division protein FtsX</fullName>
    </recommendedName>
</protein>
<evidence type="ECO:0000256" key="8">
    <source>
        <dbReference type="ARBA" id="ARBA00022692"/>
    </source>
</evidence>
<keyword evidence="17" id="KW-1185">Reference proteome</keyword>
<accession>A0ABY7K4V6</accession>
<keyword evidence="8 13" id="KW-0812">Transmembrane</keyword>
<comment type="function">
    <text evidence="1">Part of the ABC transporter FtsEX involved in cellular division.</text>
</comment>
<feature type="transmembrane region" description="Helical" evidence="13">
    <location>
        <begin position="21"/>
        <end position="41"/>
    </location>
</feature>
<comment type="subcellular location">
    <subcellularLocation>
        <location evidence="2">Cell membrane</location>
        <topology evidence="2">Multi-pass membrane protein</topology>
    </subcellularLocation>
</comment>
<evidence type="ECO:0000256" key="6">
    <source>
        <dbReference type="ARBA" id="ARBA00022475"/>
    </source>
</evidence>
<keyword evidence="9 13" id="KW-1133">Transmembrane helix</keyword>
<gene>
    <name evidence="16" type="primary">ftsX</name>
    <name evidence="16" type="ORF">M6B22_07380</name>
</gene>
<evidence type="ECO:0000313" key="16">
    <source>
        <dbReference type="EMBL" id="WAX58577.1"/>
    </source>
</evidence>
<evidence type="ECO:0000256" key="5">
    <source>
        <dbReference type="ARBA" id="ARBA00021907"/>
    </source>
</evidence>
<evidence type="ECO:0000256" key="2">
    <source>
        <dbReference type="ARBA" id="ARBA00004651"/>
    </source>
</evidence>
<dbReference type="Gene3D" id="3.30.70.3040">
    <property type="match status" value="1"/>
</dbReference>
<dbReference type="Pfam" id="PF02687">
    <property type="entry name" value="FtsX"/>
    <property type="match status" value="1"/>
</dbReference>
<feature type="domain" description="ABC3 transporter permease C-terminal" evidence="14">
    <location>
        <begin position="180"/>
        <end position="298"/>
    </location>
</feature>
<evidence type="ECO:0000256" key="12">
    <source>
        <dbReference type="PIRNR" id="PIRNR003097"/>
    </source>
</evidence>
<evidence type="ECO:0000256" key="11">
    <source>
        <dbReference type="ARBA" id="ARBA00023306"/>
    </source>
</evidence>
<dbReference type="RefSeq" id="WP_269445116.1">
    <property type="nucleotide sequence ID" value="NZ_CP097463.1"/>
</dbReference>
<evidence type="ECO:0000256" key="13">
    <source>
        <dbReference type="SAM" id="Phobius"/>
    </source>
</evidence>
<proteinExistence type="inferred from homology"/>
<keyword evidence="6 12" id="KW-1003">Cell membrane</keyword>
<feature type="transmembrane region" description="Helical" evidence="13">
    <location>
        <begin position="224"/>
        <end position="247"/>
    </location>
</feature>
<evidence type="ECO:0000256" key="4">
    <source>
        <dbReference type="ARBA" id="ARBA00011160"/>
    </source>
</evidence>
<evidence type="ECO:0000256" key="7">
    <source>
        <dbReference type="ARBA" id="ARBA00022618"/>
    </source>
</evidence>
<keyword evidence="10 12" id="KW-0472">Membrane</keyword>